<dbReference type="RefSeq" id="WP_380431595.1">
    <property type="nucleotide sequence ID" value="NZ_JBHSAC010000050.1"/>
</dbReference>
<evidence type="ECO:0000256" key="1">
    <source>
        <dbReference type="SAM" id="Phobius"/>
    </source>
</evidence>
<proteinExistence type="predicted"/>
<dbReference type="Pfam" id="PF12730">
    <property type="entry name" value="ABC2_membrane_4"/>
    <property type="match status" value="1"/>
</dbReference>
<feature type="transmembrane region" description="Helical" evidence="1">
    <location>
        <begin position="165"/>
        <end position="185"/>
    </location>
</feature>
<keyword evidence="3" id="KW-1185">Reference proteome</keyword>
<gene>
    <name evidence="2" type="ORF">ACFOSE_05855</name>
</gene>
<feature type="transmembrane region" description="Helical" evidence="1">
    <location>
        <begin position="216"/>
        <end position="234"/>
    </location>
</feature>
<accession>A0ABV8D1L0</accession>
<dbReference type="EMBL" id="JBHSAC010000050">
    <property type="protein sequence ID" value="MFC3932297.1"/>
    <property type="molecule type" value="Genomic_DNA"/>
</dbReference>
<feature type="transmembrane region" description="Helical" evidence="1">
    <location>
        <begin position="139"/>
        <end position="158"/>
    </location>
</feature>
<evidence type="ECO:0000313" key="2">
    <source>
        <dbReference type="EMBL" id="MFC3932297.1"/>
    </source>
</evidence>
<feature type="transmembrane region" description="Helical" evidence="1">
    <location>
        <begin position="97"/>
        <end position="119"/>
    </location>
</feature>
<evidence type="ECO:0000313" key="3">
    <source>
        <dbReference type="Proteomes" id="UP001595901"/>
    </source>
</evidence>
<feature type="transmembrane region" description="Helical" evidence="1">
    <location>
        <begin position="55"/>
        <end position="76"/>
    </location>
</feature>
<keyword evidence="1" id="KW-0812">Transmembrane</keyword>
<reference evidence="3" key="1">
    <citation type="journal article" date="2019" name="Int. J. Syst. Evol. Microbiol.">
        <title>The Global Catalogue of Microorganisms (GCM) 10K type strain sequencing project: providing services to taxonomists for standard genome sequencing and annotation.</title>
        <authorList>
            <consortium name="The Broad Institute Genomics Platform"/>
            <consortium name="The Broad Institute Genome Sequencing Center for Infectious Disease"/>
            <person name="Wu L."/>
            <person name="Ma J."/>
        </authorList>
    </citation>
    <scope>NUCLEOTIDE SEQUENCE [LARGE SCALE GENOMIC DNA]</scope>
    <source>
        <strain evidence="3">CCUG 58728</strain>
    </source>
</reference>
<keyword evidence="1" id="KW-1133">Transmembrane helix</keyword>
<protein>
    <submittedName>
        <fullName evidence="2">ABC transporter permease</fullName>
    </submittedName>
</protein>
<name>A0ABV8D1L0_9STRE</name>
<sequence length="242" mass="27363">MITFEFKKIKKSAIPIILVVFNLIGTLLGTMVFALNRSVLREGTQSLVLWGQTVFYASQIFTPILIGIICSISCQFEESNKNWQRLLTIPIQLSRIVLAKIASLSLVMAISQVLVLLFYITNALILKVPILDHLIDFCLWSITGWLGSITIVTIQLFISIRLKNFAVPILISAILALVGLMTLFIGTSLFKVFPYAQVIIGIHGRSLSPFTTPDRILFWFLNAFYIIFFYGLAVRQLKQRFI</sequence>
<keyword evidence="1" id="KW-0472">Membrane</keyword>
<feature type="transmembrane region" description="Helical" evidence="1">
    <location>
        <begin position="12"/>
        <end position="35"/>
    </location>
</feature>
<dbReference type="Proteomes" id="UP001595901">
    <property type="component" value="Unassembled WGS sequence"/>
</dbReference>
<comment type="caution">
    <text evidence="2">The sequence shown here is derived from an EMBL/GenBank/DDBJ whole genome shotgun (WGS) entry which is preliminary data.</text>
</comment>
<dbReference type="CDD" id="cd21809">
    <property type="entry name" value="ABC-2_lan_permease-like"/>
    <property type="match status" value="1"/>
</dbReference>
<organism evidence="2 3">
    <name type="scientific">Streptococcus dentapri</name>
    <dbReference type="NCBI Taxonomy" id="573564"/>
    <lineage>
        <taxon>Bacteria</taxon>
        <taxon>Bacillati</taxon>
        <taxon>Bacillota</taxon>
        <taxon>Bacilli</taxon>
        <taxon>Lactobacillales</taxon>
        <taxon>Streptococcaceae</taxon>
        <taxon>Streptococcus</taxon>
    </lineage>
</organism>